<dbReference type="OrthoDB" id="4252561at2"/>
<keyword evidence="2" id="KW-1185">Reference proteome</keyword>
<dbReference type="InterPro" id="IPR035948">
    <property type="entry name" value="YwqG-like_sf"/>
</dbReference>
<sequence>MTLEEYKTKIRTIARSLEISEPITEAVIDLIRPHIELFRHEGGTAGQFGGNPALPDDVPWPVDGEFPGSPEEPVPFAASINCSQLPLDILDIDLPRDGQLLFFSTLDFDDQLGSIVHVPAHATARERHAPEDTYPAPMHSSTLGARVGWSYPYEGPILEDLYRQSSEDHPYHHEDFQRLIKEGPMPDECLIQIGGYFEAPQGHPLWMVEGAPEDWVVLAKITVRDGFRSNTEEEASEYWRNDDADPDGNECCFFYTIRTTDLAGRHFDRAATFLQEFN</sequence>
<dbReference type="Pfam" id="PF09234">
    <property type="entry name" value="DUF1963"/>
    <property type="match status" value="1"/>
</dbReference>
<protein>
    <recommendedName>
        <fullName evidence="3">DUF1963 domain-containing protein</fullName>
    </recommendedName>
</protein>
<dbReference type="AlphaFoldDB" id="U5W557"/>
<dbReference type="STRING" id="1246995.AFR_29430"/>
<proteinExistence type="predicted"/>
<evidence type="ECO:0008006" key="3">
    <source>
        <dbReference type="Google" id="ProtNLM"/>
    </source>
</evidence>
<dbReference type="eggNOG" id="COG3878">
    <property type="taxonomic scope" value="Bacteria"/>
</dbReference>
<dbReference type="SUPFAM" id="SSF103032">
    <property type="entry name" value="Hypothetical protein YwqG"/>
    <property type="match status" value="1"/>
</dbReference>
<organism evidence="1 2">
    <name type="scientific">Actinoplanes friuliensis DSM 7358</name>
    <dbReference type="NCBI Taxonomy" id="1246995"/>
    <lineage>
        <taxon>Bacteria</taxon>
        <taxon>Bacillati</taxon>
        <taxon>Actinomycetota</taxon>
        <taxon>Actinomycetes</taxon>
        <taxon>Micromonosporales</taxon>
        <taxon>Micromonosporaceae</taxon>
        <taxon>Actinoplanes</taxon>
    </lineage>
</organism>
<dbReference type="InterPro" id="IPR015315">
    <property type="entry name" value="DUF1963"/>
</dbReference>
<dbReference type="KEGG" id="afs:AFR_29430"/>
<dbReference type="RefSeq" id="WP_023560484.1">
    <property type="nucleotide sequence ID" value="NC_022657.1"/>
</dbReference>
<dbReference type="Proteomes" id="UP000017746">
    <property type="component" value="Chromosome"/>
</dbReference>
<dbReference type="HOGENOM" id="CLU_056726_2_0_11"/>
<evidence type="ECO:0000313" key="1">
    <source>
        <dbReference type="EMBL" id="AGZ44147.1"/>
    </source>
</evidence>
<accession>U5W557</accession>
<evidence type="ECO:0000313" key="2">
    <source>
        <dbReference type="Proteomes" id="UP000017746"/>
    </source>
</evidence>
<reference evidence="1 2" key="1">
    <citation type="journal article" date="2014" name="J. Biotechnol.">
        <title>Complete genome sequence of the actinobacterium Actinoplanes friuliensis HAG 010964, producer of the lipopeptide antibiotic friulimycin.</title>
        <authorList>
            <person name="Ruckert C."/>
            <person name="Szczepanowski R."/>
            <person name="Albersmeier A."/>
            <person name="Goesmann A."/>
            <person name="Fischer N."/>
            <person name="Steinkamper A."/>
            <person name="Puhler A."/>
            <person name="Biener R."/>
            <person name="Schwartz D."/>
            <person name="Kalinowski J."/>
        </authorList>
    </citation>
    <scope>NUCLEOTIDE SEQUENCE [LARGE SCALE GENOMIC DNA]</scope>
    <source>
        <strain evidence="1 2">DSM 7358</strain>
    </source>
</reference>
<name>U5W557_9ACTN</name>
<dbReference type="Gene3D" id="2.30.320.10">
    <property type="entry name" value="YwqG-like"/>
    <property type="match status" value="1"/>
</dbReference>
<dbReference type="EMBL" id="CP006272">
    <property type="protein sequence ID" value="AGZ44147.1"/>
    <property type="molecule type" value="Genomic_DNA"/>
</dbReference>
<gene>
    <name evidence="1" type="ORF">AFR_29430</name>
</gene>